<dbReference type="EMBL" id="CP023004">
    <property type="protein sequence ID" value="AWI09516.1"/>
    <property type="molecule type" value="Genomic_DNA"/>
</dbReference>
<evidence type="ECO:0000256" key="1">
    <source>
        <dbReference type="SAM" id="MobiDB-lite"/>
    </source>
</evidence>
<dbReference type="KEGG" id="elut:CKA38_09905"/>
<evidence type="ECO:0000313" key="2">
    <source>
        <dbReference type="EMBL" id="AWI09516.1"/>
    </source>
</evidence>
<reference evidence="2 3" key="1">
    <citation type="journal article" date="2018" name="Syst. Appl. Microbiol.">
        <title>Ereboglobus luteus gen. nov. sp. nov. from cockroach guts, and new insights into the oxygen relationship of the genera Opitutus and Didymococcus (Verrucomicrobia: Opitutaceae).</title>
        <authorList>
            <person name="Tegtmeier D."/>
            <person name="Belitz A."/>
            <person name="Radek R."/>
            <person name="Heimerl T."/>
            <person name="Brune A."/>
        </authorList>
    </citation>
    <scope>NUCLEOTIDE SEQUENCE [LARGE SCALE GENOMIC DNA]</scope>
    <source>
        <strain evidence="2 3">Ho45</strain>
    </source>
</reference>
<sequence>MSTVINEYLFTIRGRPALFKRSMFCGELLATERGVCPFSHTGYRSLAGHTRLPIDQPDTRHPTEIVTQNFLESIAAENDRQREAALREARKTVRRCSRNRLPAPTSVGIDADEAVLHGYFATDAQRTELWQTAYLLYHELAESDKYTPDKLAATAHWDEEICHHWMEHVQGKLALLRRLMSGDFSIEAFSQGIPLGLCSGYFDLPPKPGGEPMIVIPTIIAEMAFEIDELEADSATESQMNEADDDEDDTDDIEESELDSIPTPETPEIEQLRLF</sequence>
<feature type="region of interest" description="Disordered" evidence="1">
    <location>
        <begin position="231"/>
        <end position="275"/>
    </location>
</feature>
<evidence type="ECO:0000313" key="3">
    <source>
        <dbReference type="Proteomes" id="UP000244896"/>
    </source>
</evidence>
<keyword evidence="3" id="KW-1185">Reference proteome</keyword>
<gene>
    <name evidence="2" type="ORF">CKA38_09905</name>
</gene>
<dbReference type="Proteomes" id="UP000244896">
    <property type="component" value="Chromosome"/>
</dbReference>
<dbReference type="RefSeq" id="WP_108825325.1">
    <property type="nucleotide sequence ID" value="NZ_CP023004.1"/>
</dbReference>
<feature type="compositionally biased region" description="Acidic residues" evidence="1">
    <location>
        <begin position="242"/>
        <end position="258"/>
    </location>
</feature>
<dbReference type="OrthoDB" id="9863459at2"/>
<dbReference type="AlphaFoldDB" id="A0A2U8E3Y1"/>
<proteinExistence type="predicted"/>
<accession>A0A2U8E3Y1</accession>
<protein>
    <submittedName>
        <fullName evidence="2">Uncharacterized protein</fullName>
    </submittedName>
</protein>
<name>A0A2U8E3Y1_9BACT</name>
<organism evidence="2 3">
    <name type="scientific">Ereboglobus luteus</name>
    <dbReference type="NCBI Taxonomy" id="1796921"/>
    <lineage>
        <taxon>Bacteria</taxon>
        <taxon>Pseudomonadati</taxon>
        <taxon>Verrucomicrobiota</taxon>
        <taxon>Opitutia</taxon>
        <taxon>Opitutales</taxon>
        <taxon>Opitutaceae</taxon>
        <taxon>Ereboglobus</taxon>
    </lineage>
</organism>